<keyword evidence="1" id="KW-0812">Transmembrane</keyword>
<protein>
    <submittedName>
        <fullName evidence="3">Uncharacterized protein</fullName>
    </submittedName>
</protein>
<evidence type="ECO:0000313" key="4">
    <source>
        <dbReference type="Proteomes" id="UP001157134"/>
    </source>
</evidence>
<feature type="signal peptide" evidence="2">
    <location>
        <begin position="1"/>
        <end position="17"/>
    </location>
</feature>
<evidence type="ECO:0000256" key="2">
    <source>
        <dbReference type="SAM" id="SignalP"/>
    </source>
</evidence>
<comment type="caution">
    <text evidence="3">The sequence shown here is derived from an EMBL/GenBank/DDBJ whole genome shotgun (WGS) entry which is preliminary data.</text>
</comment>
<name>A0ABQ6HCR3_9GAMM</name>
<organism evidence="3 4">
    <name type="scientific">Thalassotalea loyana</name>
    <dbReference type="NCBI Taxonomy" id="280483"/>
    <lineage>
        <taxon>Bacteria</taxon>
        <taxon>Pseudomonadati</taxon>
        <taxon>Pseudomonadota</taxon>
        <taxon>Gammaproteobacteria</taxon>
        <taxon>Alteromonadales</taxon>
        <taxon>Colwelliaceae</taxon>
        <taxon>Thalassotalea</taxon>
    </lineage>
</organism>
<evidence type="ECO:0000256" key="1">
    <source>
        <dbReference type="SAM" id="Phobius"/>
    </source>
</evidence>
<feature type="transmembrane region" description="Helical" evidence="1">
    <location>
        <begin position="85"/>
        <end position="105"/>
    </location>
</feature>
<feature type="chain" id="PRO_5045633348" evidence="2">
    <location>
        <begin position="18"/>
        <end position="115"/>
    </location>
</feature>
<dbReference type="RefSeq" id="WP_284296092.1">
    <property type="nucleotide sequence ID" value="NZ_BSSV01000001.1"/>
</dbReference>
<keyword evidence="1" id="KW-1133">Transmembrane helix</keyword>
<evidence type="ECO:0000313" key="3">
    <source>
        <dbReference type="EMBL" id="GLX84505.1"/>
    </source>
</evidence>
<keyword evidence="1" id="KW-0472">Membrane</keyword>
<sequence>MKFILIILACFSLNAFASNESQTNESITERKVNVVENRLNIIEEQVDRNSSAVRSLQGTIQNHASALFLLAFFCAWWAKSTGRNALLWFILGLLFHVFTAIALVIKTEPRTNLAK</sequence>
<dbReference type="Proteomes" id="UP001157134">
    <property type="component" value="Unassembled WGS sequence"/>
</dbReference>
<feature type="transmembrane region" description="Helical" evidence="1">
    <location>
        <begin position="60"/>
        <end position="78"/>
    </location>
</feature>
<dbReference type="EMBL" id="BSSV01000001">
    <property type="protein sequence ID" value="GLX84505.1"/>
    <property type="molecule type" value="Genomic_DNA"/>
</dbReference>
<keyword evidence="4" id="KW-1185">Reference proteome</keyword>
<gene>
    <name evidence="3" type="ORF">tloyanaT_07570</name>
</gene>
<proteinExistence type="predicted"/>
<reference evidence="3 4" key="1">
    <citation type="submission" date="2023-03" db="EMBL/GenBank/DDBJ databases">
        <title>Thalassotalea loyana LMG 22536T draft genome sequence.</title>
        <authorList>
            <person name="Sawabe T."/>
        </authorList>
    </citation>
    <scope>NUCLEOTIDE SEQUENCE [LARGE SCALE GENOMIC DNA]</scope>
    <source>
        <strain evidence="3 4">LMG 22536</strain>
    </source>
</reference>
<keyword evidence="2" id="KW-0732">Signal</keyword>
<accession>A0ABQ6HCR3</accession>